<comment type="catalytic activity">
    <reaction evidence="6 7">
        <text>L-glutamyl-tRNA(Gln) + L-glutamine + ATP + H2O = L-glutaminyl-tRNA(Gln) + L-glutamate + ADP + phosphate + H(+)</text>
        <dbReference type="Rhea" id="RHEA:17521"/>
        <dbReference type="Rhea" id="RHEA-COMP:9681"/>
        <dbReference type="Rhea" id="RHEA-COMP:9684"/>
        <dbReference type="ChEBI" id="CHEBI:15377"/>
        <dbReference type="ChEBI" id="CHEBI:15378"/>
        <dbReference type="ChEBI" id="CHEBI:29985"/>
        <dbReference type="ChEBI" id="CHEBI:30616"/>
        <dbReference type="ChEBI" id="CHEBI:43474"/>
        <dbReference type="ChEBI" id="CHEBI:58359"/>
        <dbReference type="ChEBI" id="CHEBI:78520"/>
        <dbReference type="ChEBI" id="CHEBI:78521"/>
        <dbReference type="ChEBI" id="CHEBI:456216"/>
    </reaction>
</comment>
<comment type="subunit">
    <text evidence="7">Subunit of the heterotrimeric GatCAB amidotransferase (AdT) complex, composed of A, B and C subunits.</text>
</comment>
<dbReference type="InterPro" id="IPR014746">
    <property type="entry name" value="Gln_synth/guanido_kin_cat_dom"/>
</dbReference>
<dbReference type="GO" id="GO:0005524">
    <property type="term" value="F:ATP binding"/>
    <property type="evidence" value="ECO:0007669"/>
    <property type="project" value="UniProtKB-KW"/>
</dbReference>
<dbReference type="EMBL" id="BPPX01000049">
    <property type="protein sequence ID" value="GJC90090.1"/>
    <property type="molecule type" value="Genomic_DNA"/>
</dbReference>
<protein>
    <recommendedName>
        <fullName evidence="7">Glutamyl-tRNA(Gln) amidotransferase subunit B, mitochondrial</fullName>
        <shortName evidence="7">Glu-AdT subunit B</shortName>
        <ecNumber evidence="7">6.3.5.-</ecNumber>
    </recommendedName>
</protein>
<evidence type="ECO:0000256" key="5">
    <source>
        <dbReference type="ARBA" id="ARBA00022917"/>
    </source>
</evidence>
<evidence type="ECO:0000313" key="10">
    <source>
        <dbReference type="Proteomes" id="UP001055172"/>
    </source>
</evidence>
<keyword evidence="3 7" id="KW-0547">Nucleotide-binding</keyword>
<dbReference type="SUPFAM" id="SSF89095">
    <property type="entry name" value="GatB/YqeY motif"/>
    <property type="match status" value="1"/>
</dbReference>
<dbReference type="PANTHER" id="PTHR11659">
    <property type="entry name" value="GLUTAMYL-TRNA GLN AMIDOTRANSFERASE SUBUNIT B MITOCHONDRIAL AND PROKARYOTIC PET112-RELATED"/>
    <property type="match status" value="1"/>
</dbReference>
<dbReference type="EC" id="6.3.5.-" evidence="7"/>
<keyword evidence="5 7" id="KW-0648">Protein biosynthesis</keyword>
<dbReference type="Proteomes" id="UP001055172">
    <property type="component" value="Unassembled WGS sequence"/>
</dbReference>
<dbReference type="PROSITE" id="PS01234">
    <property type="entry name" value="GATB"/>
    <property type="match status" value="1"/>
</dbReference>
<dbReference type="InterPro" id="IPR017958">
    <property type="entry name" value="Gln-tRNA_amidoTrfase_suB_CS"/>
</dbReference>
<proteinExistence type="inferred from homology"/>
<dbReference type="NCBIfam" id="TIGR00133">
    <property type="entry name" value="gatB"/>
    <property type="match status" value="1"/>
</dbReference>
<dbReference type="PANTHER" id="PTHR11659:SF0">
    <property type="entry name" value="GLUTAMYL-TRNA(GLN) AMIDOTRANSFERASE SUBUNIT B, MITOCHONDRIAL"/>
    <property type="match status" value="1"/>
</dbReference>
<sequence>MTRIPTRELARYLFNGQLTRQGCLAAMQRPYTRLPARSVPGWSSVSQFGESRATYATAQAPATATLADAPPVPLRKKLKEEKKQLKKEARNQKSKGSNQTVDGWELTVGIEIHAQLNTARKLFSPAATSFNDDPNSHVALFDVAMPGSQPRFQKETLIPALRAACALDCDIQPVSRFDRKHYFWWDQPSGYQITQYYEPFARNGQIELTARDGIAAEDGESVTIGIQQIQMEQDTAKTLAQPNDISWLDFNRVGVPLIEIITRPELHHPRTAAAFVRKIQVLLNAVDACVSGMETGGLRADVNVSVRRTDEPNAPLGTRTEIKNLSTIKAVEDAIIAERDRQIAALKAGEKIASETRGWTLGSKHTRRLRGKEGEVDYRYMPDPDLGPWESVKELPDVELTELIQDYGLTAKDALSLMSLDNGGRLEYFYKVVGGLGEALAEAKLESDLHTYAPLAGNWILHELADAGNHPDGHCGAVPHTALAEILLHLQKRDITGKVAKELLVAKYLGNLDEFDSVTDAIKTHELWFKEMTDAEYQQLAESAVEGEDKGKLMYLVGKMMRIGETERIDPSGAERVMRQLIKERTGAHQD</sequence>
<evidence type="ECO:0000259" key="8">
    <source>
        <dbReference type="Pfam" id="PF02934"/>
    </source>
</evidence>
<feature type="domain" description="Aspartyl/Glutamyl-tRNA(Gln) amidotransferase subunit B/E catalytic" evidence="8">
    <location>
        <begin position="107"/>
        <end position="390"/>
    </location>
</feature>
<dbReference type="SUPFAM" id="SSF55931">
    <property type="entry name" value="Glutamine synthetase/guanido kinase"/>
    <property type="match status" value="1"/>
</dbReference>
<accession>A0AA37H0J7</accession>
<dbReference type="GO" id="GO:0005739">
    <property type="term" value="C:mitochondrion"/>
    <property type="evidence" value="ECO:0007669"/>
    <property type="project" value="UniProtKB-SubCell"/>
</dbReference>
<dbReference type="InterPro" id="IPR017959">
    <property type="entry name" value="Asn/Gln-tRNA_amidoTrfase_suB/E"/>
</dbReference>
<keyword evidence="2 7" id="KW-0436">Ligase</keyword>
<dbReference type="GO" id="GO:0050567">
    <property type="term" value="F:glutaminyl-tRNA synthase (glutamine-hydrolyzing) activity"/>
    <property type="evidence" value="ECO:0007669"/>
    <property type="project" value="UniProtKB-UniRule"/>
</dbReference>
<evidence type="ECO:0000256" key="3">
    <source>
        <dbReference type="ARBA" id="ARBA00022741"/>
    </source>
</evidence>
<dbReference type="AlphaFoldDB" id="A0AA37H0J7"/>
<dbReference type="GO" id="GO:0032543">
    <property type="term" value="P:mitochondrial translation"/>
    <property type="evidence" value="ECO:0007669"/>
    <property type="project" value="UniProtKB-UniRule"/>
</dbReference>
<dbReference type="NCBIfam" id="NF004012">
    <property type="entry name" value="PRK05477.1-2"/>
    <property type="match status" value="1"/>
</dbReference>
<dbReference type="InterPro" id="IPR004413">
    <property type="entry name" value="GatB"/>
</dbReference>
<keyword evidence="4 7" id="KW-0067">ATP-binding</keyword>
<keyword evidence="10" id="KW-1185">Reference proteome</keyword>
<dbReference type="GO" id="GO:0030956">
    <property type="term" value="C:glutamyl-tRNA(Gln) amidotransferase complex"/>
    <property type="evidence" value="ECO:0007669"/>
    <property type="project" value="UniProtKB-UniRule"/>
</dbReference>
<keyword evidence="7" id="KW-0496">Mitochondrion</keyword>
<evidence type="ECO:0000313" key="9">
    <source>
        <dbReference type="EMBL" id="GJC90090.1"/>
    </source>
</evidence>
<comment type="similarity">
    <text evidence="1 7">Belongs to the GatB/GatE family. GatB subfamily.</text>
</comment>
<dbReference type="InterPro" id="IPR006075">
    <property type="entry name" value="Asn/Gln-tRNA_Trfase_suB/E_cat"/>
</dbReference>
<dbReference type="HAMAP" id="MF_00121">
    <property type="entry name" value="GatB"/>
    <property type="match status" value="1"/>
</dbReference>
<comment type="subcellular location">
    <subcellularLocation>
        <location evidence="7">Mitochondrion</location>
    </subcellularLocation>
</comment>
<evidence type="ECO:0000256" key="2">
    <source>
        <dbReference type="ARBA" id="ARBA00022598"/>
    </source>
</evidence>
<evidence type="ECO:0000256" key="1">
    <source>
        <dbReference type="ARBA" id="ARBA00005306"/>
    </source>
</evidence>
<reference evidence="9 10" key="1">
    <citation type="submission" date="2021-07" db="EMBL/GenBank/DDBJ databases">
        <title>Genome data of Colletotrichum spaethianum.</title>
        <authorList>
            <person name="Utami Y.D."/>
            <person name="Hiruma K."/>
        </authorList>
    </citation>
    <scope>NUCLEOTIDE SEQUENCE [LARGE SCALE GENOMIC DNA]</scope>
    <source>
        <strain evidence="9 10">MAFF 242679</strain>
    </source>
</reference>
<organism evidence="9 10">
    <name type="scientific">Colletotrichum liriopes</name>
    <dbReference type="NCBI Taxonomy" id="708192"/>
    <lineage>
        <taxon>Eukaryota</taxon>
        <taxon>Fungi</taxon>
        <taxon>Dikarya</taxon>
        <taxon>Ascomycota</taxon>
        <taxon>Pezizomycotina</taxon>
        <taxon>Sordariomycetes</taxon>
        <taxon>Hypocreomycetidae</taxon>
        <taxon>Glomerellales</taxon>
        <taxon>Glomerellaceae</taxon>
        <taxon>Colletotrichum</taxon>
        <taxon>Colletotrichum spaethianum species complex</taxon>
    </lineage>
</organism>
<comment type="function">
    <text evidence="7">Allows the formation of correctly charged Gln-tRNA(Gln) through the transamidation of misacylated Glu-tRNA(Gln) in the mitochondria. The reaction takes place in the presence of glutamine and ATP through an activated gamma-phospho-Glu-tRNA(Gln).</text>
</comment>
<evidence type="ECO:0000256" key="7">
    <source>
        <dbReference type="HAMAP-Rule" id="MF_03147"/>
    </source>
</evidence>
<evidence type="ECO:0000256" key="6">
    <source>
        <dbReference type="ARBA" id="ARBA00047913"/>
    </source>
</evidence>
<dbReference type="Pfam" id="PF02934">
    <property type="entry name" value="GatB_N"/>
    <property type="match status" value="1"/>
</dbReference>
<gene>
    <name evidence="9" type="ORF">ColLi_12928</name>
</gene>
<dbReference type="GO" id="GO:0070681">
    <property type="term" value="P:glutaminyl-tRNAGln biosynthesis via transamidation"/>
    <property type="evidence" value="ECO:0007669"/>
    <property type="project" value="UniProtKB-UniRule"/>
</dbReference>
<comment type="caution">
    <text evidence="9">The sequence shown here is derived from an EMBL/GenBank/DDBJ whole genome shotgun (WGS) entry which is preliminary data.</text>
</comment>
<dbReference type="InterPro" id="IPR003789">
    <property type="entry name" value="Asn/Gln_tRNA_amidoTrase-B-like"/>
</dbReference>
<name>A0AA37H0J7_9PEZI</name>
<evidence type="ECO:0000256" key="4">
    <source>
        <dbReference type="ARBA" id="ARBA00022840"/>
    </source>
</evidence>